<dbReference type="InterPro" id="IPR002181">
    <property type="entry name" value="Fibrinogen_a/b/g_C_dom"/>
</dbReference>
<keyword evidence="1" id="KW-1015">Disulfide bond</keyword>
<dbReference type="Proteomes" id="UP001283361">
    <property type="component" value="Unassembled WGS sequence"/>
</dbReference>
<sequence length="162" mass="18938">EVIYNLTDIGSNETIYNLTDTVSNEAIYNLTDTHPYELRIDFRVNGQEMFAEYSTFRIEDESDKYRLRLGSYSGTIGEMTTSQGLSYHNNQQFTTFDRDNDAYGENCAVLNHGAWWYKSCVNSNLNGIWLEKAVKGVSWYNGMYLYPEFTEVKIRRVRQQIE</sequence>
<keyword evidence="4" id="KW-1185">Reference proteome</keyword>
<organism evidence="3 4">
    <name type="scientific">Elysia crispata</name>
    <name type="common">lettuce slug</name>
    <dbReference type="NCBI Taxonomy" id="231223"/>
    <lineage>
        <taxon>Eukaryota</taxon>
        <taxon>Metazoa</taxon>
        <taxon>Spiralia</taxon>
        <taxon>Lophotrochozoa</taxon>
        <taxon>Mollusca</taxon>
        <taxon>Gastropoda</taxon>
        <taxon>Heterobranchia</taxon>
        <taxon>Euthyneura</taxon>
        <taxon>Panpulmonata</taxon>
        <taxon>Sacoglossa</taxon>
        <taxon>Placobranchoidea</taxon>
        <taxon>Plakobranchidae</taxon>
        <taxon>Elysia</taxon>
    </lineage>
</organism>
<evidence type="ECO:0000259" key="2">
    <source>
        <dbReference type="PROSITE" id="PS51406"/>
    </source>
</evidence>
<dbReference type="PROSITE" id="PS00514">
    <property type="entry name" value="FIBRINOGEN_C_1"/>
    <property type="match status" value="1"/>
</dbReference>
<dbReference type="AlphaFoldDB" id="A0AAE0ZZB4"/>
<dbReference type="PANTHER" id="PTHR19143">
    <property type="entry name" value="FIBRINOGEN/TENASCIN/ANGIOPOEITIN"/>
    <property type="match status" value="1"/>
</dbReference>
<dbReference type="Gene3D" id="3.90.215.10">
    <property type="entry name" value="Gamma Fibrinogen, chain A, domain 1"/>
    <property type="match status" value="1"/>
</dbReference>
<feature type="domain" description="Fibrinogen C-terminal" evidence="2">
    <location>
        <begin position="24"/>
        <end position="158"/>
    </location>
</feature>
<dbReference type="Pfam" id="PF00147">
    <property type="entry name" value="Fibrinogen_C"/>
    <property type="match status" value="1"/>
</dbReference>
<name>A0AAE0ZZB4_9GAST</name>
<protein>
    <recommendedName>
        <fullName evidence="2">Fibrinogen C-terminal domain-containing protein</fullName>
    </recommendedName>
</protein>
<evidence type="ECO:0000313" key="3">
    <source>
        <dbReference type="EMBL" id="KAK3778027.1"/>
    </source>
</evidence>
<feature type="non-terminal residue" evidence="3">
    <location>
        <position position="1"/>
    </location>
</feature>
<dbReference type="InterPro" id="IPR050373">
    <property type="entry name" value="Fibrinogen_C-term_domain"/>
</dbReference>
<comment type="caution">
    <text evidence="3">The sequence shown here is derived from an EMBL/GenBank/DDBJ whole genome shotgun (WGS) entry which is preliminary data.</text>
</comment>
<dbReference type="InterPro" id="IPR014716">
    <property type="entry name" value="Fibrinogen_a/b/g_C_1"/>
</dbReference>
<evidence type="ECO:0000256" key="1">
    <source>
        <dbReference type="ARBA" id="ARBA00023157"/>
    </source>
</evidence>
<dbReference type="SMART" id="SM00186">
    <property type="entry name" value="FBG"/>
    <property type="match status" value="1"/>
</dbReference>
<dbReference type="GO" id="GO:0005615">
    <property type="term" value="C:extracellular space"/>
    <property type="evidence" value="ECO:0007669"/>
    <property type="project" value="TreeGrafter"/>
</dbReference>
<proteinExistence type="predicted"/>
<dbReference type="InterPro" id="IPR020837">
    <property type="entry name" value="Fibrinogen_CS"/>
</dbReference>
<dbReference type="SUPFAM" id="SSF56496">
    <property type="entry name" value="Fibrinogen C-terminal domain-like"/>
    <property type="match status" value="1"/>
</dbReference>
<dbReference type="InterPro" id="IPR036056">
    <property type="entry name" value="Fibrinogen-like_C"/>
</dbReference>
<gene>
    <name evidence="3" type="ORF">RRG08_046682</name>
</gene>
<reference evidence="3" key="1">
    <citation type="journal article" date="2023" name="G3 (Bethesda)">
        <title>A reference genome for the long-term kleptoplast-retaining sea slug Elysia crispata morphotype clarki.</title>
        <authorList>
            <person name="Eastman K.E."/>
            <person name="Pendleton A.L."/>
            <person name="Shaikh M.A."/>
            <person name="Suttiyut T."/>
            <person name="Ogas R."/>
            <person name="Tomko P."/>
            <person name="Gavelis G."/>
            <person name="Widhalm J.R."/>
            <person name="Wisecaver J.H."/>
        </authorList>
    </citation>
    <scope>NUCLEOTIDE SEQUENCE</scope>
    <source>
        <strain evidence="3">ECLA1</strain>
    </source>
</reference>
<dbReference type="EMBL" id="JAWDGP010003040">
    <property type="protein sequence ID" value="KAK3778027.1"/>
    <property type="molecule type" value="Genomic_DNA"/>
</dbReference>
<evidence type="ECO:0000313" key="4">
    <source>
        <dbReference type="Proteomes" id="UP001283361"/>
    </source>
</evidence>
<accession>A0AAE0ZZB4</accession>
<dbReference type="PROSITE" id="PS51406">
    <property type="entry name" value="FIBRINOGEN_C_2"/>
    <property type="match status" value="1"/>
</dbReference>